<reference evidence="1 2" key="1">
    <citation type="journal article" date="2015" name="Nature">
        <title>rRNA introns, odd ribosomes, and small enigmatic genomes across a large radiation of phyla.</title>
        <authorList>
            <person name="Brown C.T."/>
            <person name="Hug L.A."/>
            <person name="Thomas B.C."/>
            <person name="Sharon I."/>
            <person name="Castelle C.J."/>
            <person name="Singh A."/>
            <person name="Wilkins M.J."/>
            <person name="Williams K.H."/>
            <person name="Banfield J.F."/>
        </authorList>
    </citation>
    <scope>NUCLEOTIDE SEQUENCE [LARGE SCALE GENOMIC DNA]</scope>
</reference>
<feature type="non-terminal residue" evidence="1">
    <location>
        <position position="1"/>
    </location>
</feature>
<organism evidence="1 2">
    <name type="scientific">Candidatus Magasanikbacteria bacterium GW2011_GWA2_45_39</name>
    <dbReference type="NCBI Taxonomy" id="1619041"/>
    <lineage>
        <taxon>Bacteria</taxon>
        <taxon>Candidatus Magasanikiibacteriota</taxon>
    </lineage>
</organism>
<sequence length="31" mass="3709">DENAVEKGYFFLHKDCTIFKKSYSQNELKII</sequence>
<evidence type="ECO:0000313" key="1">
    <source>
        <dbReference type="EMBL" id="KKU07795.1"/>
    </source>
</evidence>
<dbReference type="EMBL" id="LCKX01000005">
    <property type="protein sequence ID" value="KKU07795.1"/>
    <property type="molecule type" value="Genomic_DNA"/>
</dbReference>
<dbReference type="AlphaFoldDB" id="A0A0G1QGM8"/>
<dbReference type="Proteomes" id="UP000033999">
    <property type="component" value="Unassembled WGS sequence"/>
</dbReference>
<name>A0A0G1QGM8_9BACT</name>
<accession>A0A0G1QGM8</accession>
<evidence type="ECO:0000313" key="2">
    <source>
        <dbReference type="Proteomes" id="UP000033999"/>
    </source>
</evidence>
<proteinExistence type="predicted"/>
<comment type="caution">
    <text evidence="1">The sequence shown here is derived from an EMBL/GenBank/DDBJ whole genome shotgun (WGS) entry which is preliminary data.</text>
</comment>
<protein>
    <submittedName>
        <fullName evidence="1">Uncharacterized protein</fullName>
    </submittedName>
</protein>
<gene>
    <name evidence="1" type="ORF">UX10_C0005G0001</name>
</gene>